<evidence type="ECO:0000313" key="1">
    <source>
        <dbReference type="EMBL" id="MPM87047.1"/>
    </source>
</evidence>
<name>A0A645DCU5_9ZZZZ</name>
<dbReference type="AlphaFoldDB" id="A0A645DCU5"/>
<accession>A0A645DCU5</accession>
<comment type="caution">
    <text evidence="1">The sequence shown here is derived from an EMBL/GenBank/DDBJ whole genome shotgun (WGS) entry which is preliminary data.</text>
</comment>
<protein>
    <submittedName>
        <fullName evidence="1">Uncharacterized protein</fullName>
    </submittedName>
</protein>
<organism evidence="1">
    <name type="scientific">bioreactor metagenome</name>
    <dbReference type="NCBI Taxonomy" id="1076179"/>
    <lineage>
        <taxon>unclassified sequences</taxon>
        <taxon>metagenomes</taxon>
        <taxon>ecological metagenomes</taxon>
    </lineage>
</organism>
<proteinExistence type="predicted"/>
<sequence length="55" mass="6279">MVPAIEILGFKAKLIINMEQIKVINIDLFVSNKQISIIDIIIIKYNIILIIKLSL</sequence>
<dbReference type="EMBL" id="VSSQ01034955">
    <property type="protein sequence ID" value="MPM87047.1"/>
    <property type="molecule type" value="Genomic_DNA"/>
</dbReference>
<reference evidence="1" key="1">
    <citation type="submission" date="2019-08" db="EMBL/GenBank/DDBJ databases">
        <authorList>
            <person name="Kucharzyk K."/>
            <person name="Murdoch R.W."/>
            <person name="Higgins S."/>
            <person name="Loffler F."/>
        </authorList>
    </citation>
    <scope>NUCLEOTIDE SEQUENCE</scope>
</reference>
<gene>
    <name evidence="1" type="ORF">SDC9_134140</name>
</gene>